<keyword evidence="6" id="KW-0677">Repeat</keyword>
<organism evidence="10 11">
    <name type="scientific">Acaulospora morrowiae</name>
    <dbReference type="NCBI Taxonomy" id="94023"/>
    <lineage>
        <taxon>Eukaryota</taxon>
        <taxon>Fungi</taxon>
        <taxon>Fungi incertae sedis</taxon>
        <taxon>Mucoromycota</taxon>
        <taxon>Glomeromycotina</taxon>
        <taxon>Glomeromycetes</taxon>
        <taxon>Diversisporales</taxon>
        <taxon>Acaulosporaceae</taxon>
        <taxon>Acaulospora</taxon>
    </lineage>
</organism>
<dbReference type="SUPFAM" id="SSF52075">
    <property type="entry name" value="Outer arm dynein light chain 1"/>
    <property type="match status" value="1"/>
</dbReference>
<evidence type="ECO:0000256" key="7">
    <source>
        <dbReference type="ARBA" id="ARBA00031267"/>
    </source>
</evidence>
<dbReference type="PROSITE" id="PS51450">
    <property type="entry name" value="LRR"/>
    <property type="match status" value="2"/>
</dbReference>
<dbReference type="Pfam" id="PF01239">
    <property type="entry name" value="PPTA"/>
    <property type="match status" value="5"/>
</dbReference>
<name>A0A9N9C436_9GLOM</name>
<accession>A0A9N9C436</accession>
<dbReference type="InterPro" id="IPR032675">
    <property type="entry name" value="LRR_dom_sf"/>
</dbReference>
<dbReference type="GO" id="GO:0097354">
    <property type="term" value="P:prenylation"/>
    <property type="evidence" value="ECO:0007669"/>
    <property type="project" value="UniProtKB-UniRule"/>
</dbReference>
<evidence type="ECO:0000256" key="9">
    <source>
        <dbReference type="RuleBase" id="RU367120"/>
    </source>
</evidence>
<dbReference type="FunFam" id="1.25.40.120:FF:000035">
    <property type="entry name" value="Geranylgeranyl transferase type-2 subunit alpha"/>
    <property type="match status" value="1"/>
</dbReference>
<evidence type="ECO:0000256" key="6">
    <source>
        <dbReference type="ARBA" id="ARBA00022737"/>
    </source>
</evidence>
<proteinExistence type="inferred from homology"/>
<evidence type="ECO:0000256" key="1">
    <source>
        <dbReference type="ARBA" id="ARBA00006734"/>
    </source>
</evidence>
<dbReference type="EMBL" id="CAJVPV010005223">
    <property type="protein sequence ID" value="CAG8587141.1"/>
    <property type="molecule type" value="Genomic_DNA"/>
</dbReference>
<dbReference type="PANTHER" id="PTHR11129">
    <property type="entry name" value="PROTEIN FARNESYLTRANSFERASE ALPHA SUBUNIT/RAB GERANYLGERANYL TRANSFERASE ALPHA SUBUNIT"/>
    <property type="match status" value="1"/>
</dbReference>
<comment type="caution">
    <text evidence="10">The sequence shown here is derived from an EMBL/GenBank/DDBJ whole genome shotgun (WGS) entry which is preliminary data.</text>
</comment>
<dbReference type="EC" id="2.5.1.60" evidence="2 9"/>
<keyword evidence="5 9" id="KW-0808">Transferase</keyword>
<reference evidence="10" key="1">
    <citation type="submission" date="2021-06" db="EMBL/GenBank/DDBJ databases">
        <authorList>
            <person name="Kallberg Y."/>
            <person name="Tangrot J."/>
            <person name="Rosling A."/>
        </authorList>
    </citation>
    <scope>NUCLEOTIDE SEQUENCE</scope>
    <source>
        <strain evidence="10">CL551</strain>
    </source>
</reference>
<evidence type="ECO:0000313" key="10">
    <source>
        <dbReference type="EMBL" id="CAG8587141.1"/>
    </source>
</evidence>
<comment type="catalytic activity">
    <reaction evidence="8 9">
        <text>geranylgeranyl diphosphate + L-cysteinyl-[protein] = S-geranylgeranyl-L-cysteinyl-[protein] + diphosphate</text>
        <dbReference type="Rhea" id="RHEA:21240"/>
        <dbReference type="Rhea" id="RHEA-COMP:10131"/>
        <dbReference type="Rhea" id="RHEA-COMP:11537"/>
        <dbReference type="ChEBI" id="CHEBI:29950"/>
        <dbReference type="ChEBI" id="CHEBI:33019"/>
        <dbReference type="ChEBI" id="CHEBI:57533"/>
        <dbReference type="ChEBI" id="CHEBI:86021"/>
        <dbReference type="EC" id="2.5.1.60"/>
    </reaction>
</comment>
<evidence type="ECO:0000256" key="5">
    <source>
        <dbReference type="ARBA" id="ARBA00022679"/>
    </source>
</evidence>
<evidence type="ECO:0000313" key="11">
    <source>
        <dbReference type="Proteomes" id="UP000789342"/>
    </source>
</evidence>
<sequence length="643" mass="75429">MHGVKRVKPSAEVERLRKEKEAVKIKEYNRLIASCFAKKTNSEYDVEAFNITTKILSQNPDFYTIWNFRRTILLNTMLKDCSAEEKQQELSSELLFLQEVFRLNPKSYWIFNHRRWCLETMPTPDWQGELTLVGRILDMDSRNFHAWDYRRYVISKLSSTEAGDTEIRKNEFDFTTTKINQNFSNYSAWHQRSKLLPRLIKEKHLNDQERKKMIDREFELVKSAFYTDPDDQSAWLYHWWLIGREIRHLSILGAYYNPKKAQIILSFDDEIGMLTPFRVLYKYENSTNVIKGDWRSVDGEISNEDRMYGFVWVFTFSGEEMVNFSELVVTVKPEWIVTSHPEKKLARTISRCCNNGKFKKDKDILVLMTPKDLNEGVADSMTDMLSDLMIESPDLLLIDTPERLAVLRREISAIRELLDLEPDSKWCLQTLVNLLCELKHISGINSEEIAEIEKEVVILCDRLIHIDKIRTKRFEDLRSKAIFESSTRILIESSNIPSEVIYKHKESLISESTQISSFSLADQKITIIPLPSIFLHIRKLDLSLNKLKSIKFLANLINLQEANLSKNCITNIQGVHGLEFLRHLDVRSNLIENWESIKNELKKWQGDKCKVYLYGNPFVEISNDLLLEQRKVEGRVEIVWDDS</sequence>
<evidence type="ECO:0000256" key="8">
    <source>
        <dbReference type="ARBA" id="ARBA00047658"/>
    </source>
</evidence>
<dbReference type="InterPro" id="IPR001611">
    <property type="entry name" value="Leu-rich_rpt"/>
</dbReference>
<keyword evidence="11" id="KW-1185">Reference proteome</keyword>
<comment type="similarity">
    <text evidence="1 9">Belongs to the protein prenyltransferase subunit alpha family.</text>
</comment>
<dbReference type="GO" id="GO:0004663">
    <property type="term" value="F:Rab geranylgeranyltransferase activity"/>
    <property type="evidence" value="ECO:0007669"/>
    <property type="project" value="UniProtKB-UniRule"/>
</dbReference>
<evidence type="ECO:0000256" key="2">
    <source>
        <dbReference type="ARBA" id="ARBA00012656"/>
    </source>
</evidence>
<dbReference type="InterPro" id="IPR002088">
    <property type="entry name" value="Prenyl_trans_a"/>
</dbReference>
<evidence type="ECO:0000256" key="3">
    <source>
        <dbReference type="ARBA" id="ARBA00014772"/>
    </source>
</evidence>
<dbReference type="PANTHER" id="PTHR11129:SF2">
    <property type="entry name" value="GERANYLGERANYL TRANSFERASE TYPE-2 SUBUNIT ALPHA"/>
    <property type="match status" value="1"/>
</dbReference>
<protein>
    <recommendedName>
        <fullName evidence="3 9">Geranylgeranyl transferase type-2 subunit alpha</fullName>
        <ecNumber evidence="2 9">2.5.1.60</ecNumber>
    </recommendedName>
    <alternativeName>
        <fullName evidence="7 9">Geranylgeranyl transferase type II subunit alpha</fullName>
    </alternativeName>
</protein>
<keyword evidence="4 9" id="KW-0637">Prenyltransferase</keyword>
<dbReference type="Gene3D" id="1.25.40.120">
    <property type="entry name" value="Protein prenylyltransferase"/>
    <property type="match status" value="2"/>
</dbReference>
<dbReference type="AlphaFoldDB" id="A0A9N9C436"/>
<comment type="function">
    <text evidence="9">Catalyzes the transfer of a geranyl-geranyl moiety from geranyl-geranyl pyrophosphate to cysteines occuring in specific C-terminal amino acid sequences.</text>
</comment>
<dbReference type="PROSITE" id="PS51147">
    <property type="entry name" value="PFTA"/>
    <property type="match status" value="5"/>
</dbReference>
<evidence type="ECO:0000256" key="4">
    <source>
        <dbReference type="ARBA" id="ARBA00022602"/>
    </source>
</evidence>
<dbReference type="GO" id="GO:0005968">
    <property type="term" value="C:Rab-protein geranylgeranyltransferase complex"/>
    <property type="evidence" value="ECO:0007669"/>
    <property type="project" value="TreeGrafter"/>
</dbReference>
<dbReference type="Proteomes" id="UP000789342">
    <property type="component" value="Unassembled WGS sequence"/>
</dbReference>
<dbReference type="Gene3D" id="3.80.10.10">
    <property type="entry name" value="Ribonuclease Inhibitor"/>
    <property type="match status" value="1"/>
</dbReference>
<dbReference type="SUPFAM" id="SSF48439">
    <property type="entry name" value="Protein prenylyltransferase"/>
    <property type="match status" value="1"/>
</dbReference>
<dbReference type="OrthoDB" id="1658at2759"/>
<gene>
    <name evidence="10" type="ORF">AMORRO_LOCUS7181</name>
</gene>